<evidence type="ECO:0000313" key="11">
    <source>
        <dbReference type="Proteomes" id="UP000094285"/>
    </source>
</evidence>
<evidence type="ECO:0000256" key="8">
    <source>
        <dbReference type="SAM" id="MobiDB-lite"/>
    </source>
</evidence>
<dbReference type="GO" id="GO:0000492">
    <property type="term" value="P:box C/D snoRNP assembly"/>
    <property type="evidence" value="ECO:0007669"/>
    <property type="project" value="TreeGrafter"/>
</dbReference>
<dbReference type="Gene3D" id="3.30.60.190">
    <property type="match status" value="1"/>
</dbReference>
<protein>
    <recommendedName>
        <fullName evidence="9">HIT-type domain-containing protein</fullName>
    </recommendedName>
</protein>
<evidence type="ECO:0000256" key="1">
    <source>
        <dbReference type="ARBA" id="ARBA00022553"/>
    </source>
</evidence>
<organism evidence="10 11">
    <name type="scientific">Suhomyces tanzawaensis NRRL Y-17324</name>
    <dbReference type="NCBI Taxonomy" id="984487"/>
    <lineage>
        <taxon>Eukaryota</taxon>
        <taxon>Fungi</taxon>
        <taxon>Dikarya</taxon>
        <taxon>Ascomycota</taxon>
        <taxon>Saccharomycotina</taxon>
        <taxon>Pichiomycetes</taxon>
        <taxon>Debaryomycetaceae</taxon>
        <taxon>Suhomyces</taxon>
    </lineage>
</organism>
<evidence type="ECO:0000256" key="7">
    <source>
        <dbReference type="PROSITE-ProRule" id="PRU00453"/>
    </source>
</evidence>
<comment type="function">
    <text evidence="5">Required for box C/D snoRNAs accumulation involved in snoRNA processing, snoRNA transport to the nucleolus and ribosome biogenesis.</text>
</comment>
<proteinExistence type="inferred from homology"/>
<keyword evidence="4" id="KW-0862">Zinc</keyword>
<feature type="domain" description="HIT-type" evidence="9">
    <location>
        <begin position="8"/>
        <end position="42"/>
    </location>
</feature>
<reference evidence="11" key="1">
    <citation type="submission" date="2016-05" db="EMBL/GenBank/DDBJ databases">
        <title>Comparative genomics of biotechnologically important yeasts.</title>
        <authorList>
            <consortium name="DOE Joint Genome Institute"/>
            <person name="Riley R."/>
            <person name="Haridas S."/>
            <person name="Wolfe K.H."/>
            <person name="Lopes M.R."/>
            <person name="Hittinger C.T."/>
            <person name="Goker M."/>
            <person name="Salamov A."/>
            <person name="Wisecaver J."/>
            <person name="Long T.M."/>
            <person name="Aerts A.L."/>
            <person name="Barry K."/>
            <person name="Choi C."/>
            <person name="Clum A."/>
            <person name="Coughlan A.Y."/>
            <person name="Deshpande S."/>
            <person name="Douglass A.P."/>
            <person name="Hanson S.J."/>
            <person name="Klenk H.-P."/>
            <person name="Labutti K."/>
            <person name="Lapidus A."/>
            <person name="Lindquist E."/>
            <person name="Lipzen A."/>
            <person name="Meier-Kolthoff J.P."/>
            <person name="Ohm R.A."/>
            <person name="Otillar R.P."/>
            <person name="Pangilinan J."/>
            <person name="Peng Y."/>
            <person name="Rokas A."/>
            <person name="Rosa C.A."/>
            <person name="Scheuner C."/>
            <person name="Sibirny A.A."/>
            <person name="Slot J.C."/>
            <person name="Stielow J.B."/>
            <person name="Sun H."/>
            <person name="Kurtzman C.P."/>
            <person name="Blackwell M."/>
            <person name="Grigoriev I.V."/>
            <person name="Jeffries T.W."/>
        </authorList>
    </citation>
    <scope>NUCLEOTIDE SEQUENCE [LARGE SCALE GENOMIC DNA]</scope>
    <source>
        <strain evidence="11">NRRL Y-17324</strain>
    </source>
</reference>
<dbReference type="STRING" id="984487.A0A1E4SKY7"/>
<keyword evidence="3 7" id="KW-0863">Zinc-finger</keyword>
<dbReference type="Pfam" id="PF04438">
    <property type="entry name" value="zf-HIT"/>
    <property type="match status" value="1"/>
</dbReference>
<feature type="compositionally biased region" description="Polar residues" evidence="8">
    <location>
        <begin position="356"/>
        <end position="372"/>
    </location>
</feature>
<dbReference type="PANTHER" id="PTHR13483">
    <property type="entry name" value="BOX C_D SNORNA PROTEIN 1-RELATED"/>
    <property type="match status" value="1"/>
</dbReference>
<evidence type="ECO:0000256" key="3">
    <source>
        <dbReference type="ARBA" id="ARBA00022771"/>
    </source>
</evidence>
<dbReference type="GeneID" id="30981699"/>
<evidence type="ECO:0000256" key="6">
    <source>
        <dbReference type="ARBA" id="ARBA00049654"/>
    </source>
</evidence>
<evidence type="ECO:0000256" key="2">
    <source>
        <dbReference type="ARBA" id="ARBA00022723"/>
    </source>
</evidence>
<dbReference type="GO" id="GO:0008270">
    <property type="term" value="F:zinc ion binding"/>
    <property type="evidence" value="ECO:0007669"/>
    <property type="project" value="UniProtKB-UniRule"/>
</dbReference>
<keyword evidence="1" id="KW-0597">Phosphoprotein</keyword>
<dbReference type="Pfam" id="PF25790">
    <property type="entry name" value="BCD1"/>
    <property type="match status" value="1"/>
</dbReference>
<dbReference type="GO" id="GO:0005634">
    <property type="term" value="C:nucleus"/>
    <property type="evidence" value="ECO:0007669"/>
    <property type="project" value="TreeGrafter"/>
</dbReference>
<dbReference type="InterPro" id="IPR051639">
    <property type="entry name" value="BCD1"/>
</dbReference>
<dbReference type="InterPro" id="IPR007529">
    <property type="entry name" value="Znf_HIT"/>
</dbReference>
<dbReference type="PANTHER" id="PTHR13483:SF3">
    <property type="entry name" value="BOX C_D SNORNA PROTEIN 1"/>
    <property type="match status" value="1"/>
</dbReference>
<dbReference type="GO" id="GO:0048254">
    <property type="term" value="P:snoRNA localization"/>
    <property type="evidence" value="ECO:0007669"/>
    <property type="project" value="TreeGrafter"/>
</dbReference>
<dbReference type="CDD" id="cd23023">
    <property type="entry name" value="zf-HIT_BCD1"/>
    <property type="match status" value="1"/>
</dbReference>
<feature type="region of interest" description="Disordered" evidence="8">
    <location>
        <begin position="275"/>
        <end position="372"/>
    </location>
</feature>
<name>A0A1E4SKY7_9ASCO</name>
<gene>
    <name evidence="10" type="ORF">CANTADRAFT_25871</name>
</gene>
<evidence type="ECO:0000256" key="5">
    <source>
        <dbReference type="ARBA" id="ARBA00049598"/>
    </source>
</evidence>
<dbReference type="AlphaFoldDB" id="A0A1E4SKY7"/>
<feature type="compositionally biased region" description="Acidic residues" evidence="8">
    <location>
        <begin position="275"/>
        <end position="312"/>
    </location>
</feature>
<dbReference type="GO" id="GO:0000463">
    <property type="term" value="P:maturation of LSU-rRNA from tricistronic rRNA transcript (SSU-rRNA, 5.8S rRNA, LSU-rRNA)"/>
    <property type="evidence" value="ECO:0007669"/>
    <property type="project" value="TreeGrafter"/>
</dbReference>
<dbReference type="OrthoDB" id="272357at2759"/>
<evidence type="ECO:0000259" key="9">
    <source>
        <dbReference type="PROSITE" id="PS51083"/>
    </source>
</evidence>
<dbReference type="GO" id="GO:0070761">
    <property type="term" value="C:pre-snoRNP complex"/>
    <property type="evidence" value="ECO:0007669"/>
    <property type="project" value="TreeGrafter"/>
</dbReference>
<comment type="similarity">
    <text evidence="6">Belongs to the BCD1 family.</text>
</comment>
<dbReference type="PROSITE" id="PS51083">
    <property type="entry name" value="ZF_HIT"/>
    <property type="match status" value="1"/>
</dbReference>
<keyword evidence="11" id="KW-1185">Reference proteome</keyword>
<evidence type="ECO:0000256" key="4">
    <source>
        <dbReference type="ARBA" id="ARBA00022833"/>
    </source>
</evidence>
<dbReference type="SUPFAM" id="SSF144232">
    <property type="entry name" value="HIT/MYND zinc finger-like"/>
    <property type="match status" value="1"/>
</dbReference>
<dbReference type="Proteomes" id="UP000094285">
    <property type="component" value="Unassembled WGS sequence"/>
</dbReference>
<accession>A0A1E4SKY7</accession>
<dbReference type="EMBL" id="KV453911">
    <property type="protein sequence ID" value="ODV80185.1"/>
    <property type="molecule type" value="Genomic_DNA"/>
</dbReference>
<keyword evidence="2" id="KW-0479">Metal-binding</keyword>
<sequence>MDTEKSLCSICFINDSKYTCPACGTKTCSIECVRRHKKQTECSGLVDQTKFVTRNDFTKDSSHLNRDYNFLLNVDRYIQLGKSDVKINAKNVFKHGPGNNNRGNKRFKPNQENEDKRIEAVNEIYTQKPSTAVKRENVLVIQLPSGMHRSVSNKTGYDKKTKNFIWTIEWVFLGDDNKELSRFLSYRLKEHLLLKDAVPMNILNNHGLFEKDSLSFFLDNVLNRSKPKLSLIELDRNKAISENLKDKIVLEYPTIYITCGEISKEIVITEKEAYQIEDSDSESSSDSDSDSSSDSSDSDSSDDDSSDSDGAPEESSSKAPNHEPIVQSEVVANQSQVPDHLVESSALVTLPLPENPINSDTNTSEPPASSPA</sequence>
<dbReference type="InterPro" id="IPR057721">
    <property type="entry name" value="BCD1_alpha/beta"/>
</dbReference>
<dbReference type="RefSeq" id="XP_020065307.1">
    <property type="nucleotide sequence ID" value="XM_020207562.1"/>
</dbReference>
<evidence type="ECO:0000313" key="10">
    <source>
        <dbReference type="EMBL" id="ODV80185.1"/>
    </source>
</evidence>